<protein>
    <submittedName>
        <fullName evidence="10">Thiamine pyrophosphate-binding protein</fullName>
    </submittedName>
</protein>
<dbReference type="SUPFAM" id="SSF52467">
    <property type="entry name" value="DHS-like NAD/FAD-binding domain"/>
    <property type="match status" value="1"/>
</dbReference>
<evidence type="ECO:0000259" key="9">
    <source>
        <dbReference type="Pfam" id="PF02776"/>
    </source>
</evidence>
<gene>
    <name evidence="10" type="ORF">GXY80_02405</name>
</gene>
<dbReference type="InterPro" id="IPR011766">
    <property type="entry name" value="TPP_enzyme_TPP-bd"/>
</dbReference>
<dbReference type="GO" id="GO:0009099">
    <property type="term" value="P:L-valine biosynthetic process"/>
    <property type="evidence" value="ECO:0007669"/>
    <property type="project" value="TreeGrafter"/>
</dbReference>
<comment type="subunit">
    <text evidence="3">Heterodimer of a large and a small subunit.</text>
</comment>
<evidence type="ECO:0000256" key="5">
    <source>
        <dbReference type="ARBA" id="ARBA00023052"/>
    </source>
</evidence>
<keyword evidence="4" id="KW-0479">Metal-binding</keyword>
<dbReference type="Pfam" id="PF02776">
    <property type="entry name" value="TPP_enzyme_N"/>
    <property type="match status" value="1"/>
</dbReference>
<dbReference type="GO" id="GO:0030976">
    <property type="term" value="F:thiamine pyrophosphate binding"/>
    <property type="evidence" value="ECO:0007669"/>
    <property type="project" value="InterPro"/>
</dbReference>
<accession>A0A971S0N1</accession>
<evidence type="ECO:0000256" key="6">
    <source>
        <dbReference type="RuleBase" id="RU362132"/>
    </source>
</evidence>
<evidence type="ECO:0000259" key="8">
    <source>
        <dbReference type="Pfam" id="PF02775"/>
    </source>
</evidence>
<dbReference type="PROSITE" id="PS51318">
    <property type="entry name" value="TAT"/>
    <property type="match status" value="1"/>
</dbReference>
<evidence type="ECO:0000313" key="11">
    <source>
        <dbReference type="Proteomes" id="UP000777265"/>
    </source>
</evidence>
<sequence>MDTNGTINVILNQLLDHSISRRSFIKTLGAMGVSTAGISSMLKSAEAVEKGIAPLKARSFTGTGGQLIVEQMKAAGVKYLFTNPGSFEVGFFDAFLDQPMQLILGMHEGIVVSAADGYAKVSHEPAFINVHVVATAQALGQLYNSHVDGTPLVVTAGMRENESLSDEFVLAARPGWDLKDMTRQFTKISWQSRDARALPTQIRRAFKVATTEPGGPVYLAFSEGAQTEKNVTALIYDRENFIIPNEISPDPETLKEAAKALLSAKAPVMWLGDQVTKDGACAEVLELAELLSIPACDYPFPLVSCFDVNYNASSIYANFPHKHPLYAGVYSAQGKDLVLALGFIHNLPGQCRFGMKEDTPMIYCSTSGDYLGRVHPFTIAMVANTKIAVRGLIDTIKGMATRARIKQIAAGRKGQEPDFGNKAAKLTKEHVGRSPIHPDEVAAVMDQELDRNCIVVHEYQQSSPLFLNLGPREDEKMWVSNRGLCLGWGPGAAIGAKIATPDRQVVLDIGDGAVMFSAAGFWTMARYQMPILTVVSNNHCYESVRKGFASYNGRMMAANRFTGMILDNPLIDFVGLARSQGCDGIRVERPADLRPALKRGIEATRAGTPFLIDVEVARTGPGSDSTWFQKFSIAQARKKKV</sequence>
<keyword evidence="5 6" id="KW-0786">Thiamine pyrophosphate</keyword>
<keyword evidence="4" id="KW-0411">Iron-sulfur</keyword>
<comment type="caution">
    <text evidence="10">The sequence shown here is derived from an EMBL/GenBank/DDBJ whole genome shotgun (WGS) entry which is preliminary data.</text>
</comment>
<evidence type="ECO:0000256" key="2">
    <source>
        <dbReference type="ARBA" id="ARBA00007812"/>
    </source>
</evidence>
<dbReference type="GO" id="GO:0000287">
    <property type="term" value="F:magnesium ion binding"/>
    <property type="evidence" value="ECO:0007669"/>
    <property type="project" value="InterPro"/>
</dbReference>
<organism evidence="10 11">
    <name type="scientific">Syntrophorhabdus aromaticivorans</name>
    <dbReference type="NCBI Taxonomy" id="328301"/>
    <lineage>
        <taxon>Bacteria</taxon>
        <taxon>Pseudomonadati</taxon>
        <taxon>Thermodesulfobacteriota</taxon>
        <taxon>Syntrophorhabdia</taxon>
        <taxon>Syntrophorhabdales</taxon>
        <taxon>Syntrophorhabdaceae</taxon>
        <taxon>Syntrophorhabdus</taxon>
    </lineage>
</organism>
<evidence type="ECO:0000313" key="10">
    <source>
        <dbReference type="EMBL" id="NLW34322.1"/>
    </source>
</evidence>
<feature type="domain" description="Thiamine pyrophosphate enzyme central" evidence="7">
    <location>
        <begin position="254"/>
        <end position="390"/>
    </location>
</feature>
<dbReference type="SUPFAM" id="SSF52518">
    <property type="entry name" value="Thiamin diphosphate-binding fold (THDP-binding)"/>
    <property type="match status" value="2"/>
</dbReference>
<name>A0A971S0N1_9BACT</name>
<dbReference type="InterPro" id="IPR006311">
    <property type="entry name" value="TAT_signal"/>
</dbReference>
<dbReference type="GO" id="GO:0030313">
    <property type="term" value="C:cell envelope"/>
    <property type="evidence" value="ECO:0007669"/>
    <property type="project" value="UniProtKB-SubCell"/>
</dbReference>
<comment type="subcellular location">
    <subcellularLocation>
        <location evidence="1">Cell envelope</location>
    </subcellularLocation>
</comment>
<dbReference type="NCBIfam" id="TIGR01409">
    <property type="entry name" value="TAT_signal_seq"/>
    <property type="match status" value="1"/>
</dbReference>
<evidence type="ECO:0000256" key="1">
    <source>
        <dbReference type="ARBA" id="ARBA00004196"/>
    </source>
</evidence>
<dbReference type="InterPro" id="IPR012001">
    <property type="entry name" value="Thiamin_PyroP_enz_TPP-bd_dom"/>
</dbReference>
<keyword evidence="4" id="KW-0408">Iron</keyword>
<dbReference type="Gene3D" id="3.40.50.1220">
    <property type="entry name" value="TPP-binding domain"/>
    <property type="match status" value="1"/>
</dbReference>
<evidence type="ECO:0000256" key="4">
    <source>
        <dbReference type="ARBA" id="ARBA00023014"/>
    </source>
</evidence>
<reference evidence="10" key="1">
    <citation type="journal article" date="2020" name="Biotechnol. Biofuels">
        <title>New insights from the biogas microbiome by comprehensive genome-resolved metagenomics of nearly 1600 species originating from multiple anaerobic digesters.</title>
        <authorList>
            <person name="Campanaro S."/>
            <person name="Treu L."/>
            <person name="Rodriguez-R L.M."/>
            <person name="Kovalovszki A."/>
            <person name="Ziels R.M."/>
            <person name="Maus I."/>
            <person name="Zhu X."/>
            <person name="Kougias P.G."/>
            <person name="Basile A."/>
            <person name="Luo G."/>
            <person name="Schluter A."/>
            <person name="Konstantinidis K.T."/>
            <person name="Angelidaki I."/>
        </authorList>
    </citation>
    <scope>NUCLEOTIDE SEQUENCE</scope>
    <source>
        <strain evidence="10">AS06rmzACSIP_7</strain>
    </source>
</reference>
<feature type="domain" description="Thiamine pyrophosphate enzyme TPP-binding" evidence="8">
    <location>
        <begin position="475"/>
        <end position="614"/>
    </location>
</feature>
<dbReference type="GO" id="GO:0003984">
    <property type="term" value="F:acetolactate synthase activity"/>
    <property type="evidence" value="ECO:0007669"/>
    <property type="project" value="TreeGrafter"/>
</dbReference>
<evidence type="ECO:0000256" key="3">
    <source>
        <dbReference type="ARBA" id="ARBA00011771"/>
    </source>
</evidence>
<dbReference type="GO" id="GO:0009097">
    <property type="term" value="P:isoleucine biosynthetic process"/>
    <property type="evidence" value="ECO:0007669"/>
    <property type="project" value="TreeGrafter"/>
</dbReference>
<dbReference type="InterPro" id="IPR029061">
    <property type="entry name" value="THDP-binding"/>
</dbReference>
<dbReference type="Pfam" id="PF02775">
    <property type="entry name" value="TPP_enzyme_C"/>
    <property type="match status" value="1"/>
</dbReference>
<dbReference type="CDD" id="cd02002">
    <property type="entry name" value="TPP_BFDC"/>
    <property type="match status" value="1"/>
</dbReference>
<dbReference type="Proteomes" id="UP000777265">
    <property type="component" value="Unassembled WGS sequence"/>
</dbReference>
<dbReference type="PANTHER" id="PTHR18968:SF13">
    <property type="entry name" value="ACETOLACTATE SYNTHASE CATALYTIC SUBUNIT, MITOCHONDRIAL"/>
    <property type="match status" value="1"/>
</dbReference>
<dbReference type="InterPro" id="IPR029035">
    <property type="entry name" value="DHS-like_NAD/FAD-binding_dom"/>
</dbReference>
<dbReference type="AlphaFoldDB" id="A0A971S0N1"/>
<dbReference type="InterPro" id="IPR045229">
    <property type="entry name" value="TPP_enz"/>
</dbReference>
<proteinExistence type="inferred from homology"/>
<dbReference type="Gene3D" id="3.40.50.970">
    <property type="match status" value="2"/>
</dbReference>
<dbReference type="InterPro" id="IPR012000">
    <property type="entry name" value="Thiamin_PyroP_enz_cen_dom"/>
</dbReference>
<dbReference type="PANTHER" id="PTHR18968">
    <property type="entry name" value="THIAMINE PYROPHOSPHATE ENZYMES"/>
    <property type="match status" value="1"/>
</dbReference>
<dbReference type="InterPro" id="IPR019546">
    <property type="entry name" value="TAT_signal_bac_arc"/>
</dbReference>
<dbReference type="CDD" id="cd07035">
    <property type="entry name" value="TPP_PYR_POX_like"/>
    <property type="match status" value="1"/>
</dbReference>
<dbReference type="GO" id="GO:0050660">
    <property type="term" value="F:flavin adenine dinucleotide binding"/>
    <property type="evidence" value="ECO:0007669"/>
    <property type="project" value="TreeGrafter"/>
</dbReference>
<comment type="similarity">
    <text evidence="2 6">Belongs to the TPP enzyme family.</text>
</comment>
<reference evidence="10" key="2">
    <citation type="submission" date="2020-01" db="EMBL/GenBank/DDBJ databases">
        <authorList>
            <person name="Campanaro S."/>
        </authorList>
    </citation>
    <scope>NUCLEOTIDE SEQUENCE</scope>
    <source>
        <strain evidence="10">AS06rmzACSIP_7</strain>
    </source>
</reference>
<evidence type="ECO:0000259" key="7">
    <source>
        <dbReference type="Pfam" id="PF00205"/>
    </source>
</evidence>
<dbReference type="EMBL" id="JAAYEE010000039">
    <property type="protein sequence ID" value="NLW34322.1"/>
    <property type="molecule type" value="Genomic_DNA"/>
</dbReference>
<dbReference type="GO" id="GO:0005948">
    <property type="term" value="C:acetolactate synthase complex"/>
    <property type="evidence" value="ECO:0007669"/>
    <property type="project" value="TreeGrafter"/>
</dbReference>
<feature type="domain" description="Thiamine pyrophosphate enzyme N-terminal TPP-binding" evidence="9">
    <location>
        <begin position="63"/>
        <end position="165"/>
    </location>
</feature>
<dbReference type="GO" id="GO:0051536">
    <property type="term" value="F:iron-sulfur cluster binding"/>
    <property type="evidence" value="ECO:0007669"/>
    <property type="project" value="UniProtKB-KW"/>
</dbReference>
<dbReference type="Pfam" id="PF00205">
    <property type="entry name" value="TPP_enzyme_M"/>
    <property type="match status" value="1"/>
</dbReference>